<keyword evidence="3 5" id="KW-1133">Transmembrane helix</keyword>
<feature type="transmembrane region" description="Helical" evidence="5">
    <location>
        <begin position="106"/>
        <end position="127"/>
    </location>
</feature>
<evidence type="ECO:0000256" key="1">
    <source>
        <dbReference type="ARBA" id="ARBA00004141"/>
    </source>
</evidence>
<organism evidence="7 8">
    <name type="scientific">Bacteroides xylanisolvens</name>
    <dbReference type="NCBI Taxonomy" id="371601"/>
    <lineage>
        <taxon>Bacteria</taxon>
        <taxon>Pseudomonadati</taxon>
        <taxon>Bacteroidota</taxon>
        <taxon>Bacteroidia</taxon>
        <taxon>Bacteroidales</taxon>
        <taxon>Bacteroidaceae</taxon>
        <taxon>Bacteroides</taxon>
    </lineage>
</organism>
<feature type="transmembrane region" description="Helical" evidence="5">
    <location>
        <begin position="83"/>
        <end position="100"/>
    </location>
</feature>
<comment type="subcellular location">
    <subcellularLocation>
        <location evidence="1">Membrane</location>
        <topology evidence="1">Multi-pass membrane protein</topology>
    </subcellularLocation>
</comment>
<feature type="transmembrane region" description="Helical" evidence="5">
    <location>
        <begin position="53"/>
        <end position="71"/>
    </location>
</feature>
<dbReference type="InterPro" id="IPR051533">
    <property type="entry name" value="WaaL-like"/>
</dbReference>
<feature type="transmembrane region" description="Helical" evidence="5">
    <location>
        <begin position="322"/>
        <end position="339"/>
    </location>
</feature>
<feature type="transmembrane region" description="Helical" evidence="5">
    <location>
        <begin position="377"/>
        <end position="393"/>
    </location>
</feature>
<dbReference type="InterPro" id="IPR007016">
    <property type="entry name" value="O-antigen_ligase-rel_domated"/>
</dbReference>
<accession>A0A415KDK9</accession>
<keyword evidence="4 5" id="KW-0472">Membrane</keyword>
<evidence type="ECO:0000313" key="7">
    <source>
        <dbReference type="EMBL" id="RHL34305.1"/>
    </source>
</evidence>
<evidence type="ECO:0000256" key="5">
    <source>
        <dbReference type="SAM" id="Phobius"/>
    </source>
</evidence>
<evidence type="ECO:0000256" key="4">
    <source>
        <dbReference type="ARBA" id="ARBA00023136"/>
    </source>
</evidence>
<feature type="transmembrane region" description="Helical" evidence="5">
    <location>
        <begin position="351"/>
        <end position="371"/>
    </location>
</feature>
<dbReference type="Pfam" id="PF04932">
    <property type="entry name" value="Wzy_C"/>
    <property type="match status" value="1"/>
</dbReference>
<feature type="transmembrane region" description="Helical" evidence="5">
    <location>
        <begin position="193"/>
        <end position="223"/>
    </location>
</feature>
<name>A0A415KDK9_9BACE</name>
<dbReference type="EMBL" id="QROO01000029">
    <property type="protein sequence ID" value="RHL34305.1"/>
    <property type="molecule type" value="Genomic_DNA"/>
</dbReference>
<evidence type="ECO:0000259" key="6">
    <source>
        <dbReference type="Pfam" id="PF04932"/>
    </source>
</evidence>
<proteinExistence type="predicted"/>
<protein>
    <submittedName>
        <fullName evidence="7">O-antigen ligase domain-containing protein</fullName>
    </submittedName>
</protein>
<dbReference type="AlphaFoldDB" id="A0A415KDK9"/>
<evidence type="ECO:0000313" key="8">
    <source>
        <dbReference type="Proteomes" id="UP000284495"/>
    </source>
</evidence>
<comment type="caution">
    <text evidence="7">The sequence shown here is derived from an EMBL/GenBank/DDBJ whole genome shotgun (WGS) entry which is preliminary data.</text>
</comment>
<feature type="transmembrane region" description="Helical" evidence="5">
    <location>
        <begin position="21"/>
        <end position="41"/>
    </location>
</feature>
<dbReference type="GO" id="GO:0016020">
    <property type="term" value="C:membrane"/>
    <property type="evidence" value="ECO:0007669"/>
    <property type="project" value="UniProtKB-SubCell"/>
</dbReference>
<evidence type="ECO:0000256" key="3">
    <source>
        <dbReference type="ARBA" id="ARBA00022989"/>
    </source>
</evidence>
<feature type="domain" description="O-antigen ligase-related" evidence="6">
    <location>
        <begin position="194"/>
        <end position="331"/>
    </location>
</feature>
<dbReference type="Proteomes" id="UP000284495">
    <property type="component" value="Unassembled WGS sequence"/>
</dbReference>
<sequence length="402" mass="45901">MIFNQFIMTLKQIYRLYPKKVWMLTLITFIFIARKTLFNVAREVGNYATTVDSGTSLALLGISMSMIMIVQNSSKISRFSSKVFPFLAYYIFATLSFLWAGSVSTILFKGVEVLCSFIIVSLTIYYIRSLKQALLYIVLLATASTAMEMMNKIIKFGFSYFHTNAYTMVSMIALLLLLSAVKHKIFSFKEMKFLIFYNAFMLVIGTSSASYISFIIGLVILMSSQYKRGMNVGIVVFICIILYFIYSYFQDFIFELLFPGRSMEKIENGSGRKAIWEAAFKLWDENPLMGNGLIVGERRIVEYIGLAVISAHNSFISVLVNTGIVGMVIFMNFLFRWFLKVYRYLSTNRYALILLPAMVATIVNCNAFPAIGSDWNYVAPTVYALIAFAFIKIKKYEDNMGY</sequence>
<dbReference type="PANTHER" id="PTHR37422">
    <property type="entry name" value="TEICHURONIC ACID BIOSYNTHESIS PROTEIN TUAE"/>
    <property type="match status" value="1"/>
</dbReference>
<keyword evidence="7" id="KW-0436">Ligase</keyword>
<evidence type="ECO:0000256" key="2">
    <source>
        <dbReference type="ARBA" id="ARBA00022692"/>
    </source>
</evidence>
<feature type="transmembrane region" description="Helical" evidence="5">
    <location>
        <begin position="229"/>
        <end position="249"/>
    </location>
</feature>
<feature type="transmembrane region" description="Helical" evidence="5">
    <location>
        <begin position="160"/>
        <end position="181"/>
    </location>
</feature>
<reference evidence="7 8" key="1">
    <citation type="submission" date="2018-08" db="EMBL/GenBank/DDBJ databases">
        <title>A genome reference for cultivated species of the human gut microbiota.</title>
        <authorList>
            <person name="Zou Y."/>
            <person name="Xue W."/>
            <person name="Luo G."/>
        </authorList>
    </citation>
    <scope>NUCLEOTIDE SEQUENCE [LARGE SCALE GENOMIC DNA]</scope>
    <source>
        <strain evidence="7 8">AF38-2</strain>
    </source>
</reference>
<gene>
    <name evidence="7" type="ORF">DW027_19485</name>
</gene>
<dbReference type="PANTHER" id="PTHR37422:SF13">
    <property type="entry name" value="LIPOPOLYSACCHARIDE BIOSYNTHESIS PROTEIN PA4999-RELATED"/>
    <property type="match status" value="1"/>
</dbReference>
<keyword evidence="2 5" id="KW-0812">Transmembrane</keyword>
<dbReference type="GO" id="GO:0016874">
    <property type="term" value="F:ligase activity"/>
    <property type="evidence" value="ECO:0007669"/>
    <property type="project" value="UniProtKB-KW"/>
</dbReference>